<dbReference type="AlphaFoldDB" id="B0CSM4"/>
<dbReference type="Proteomes" id="UP000001194">
    <property type="component" value="Unassembled WGS sequence"/>
</dbReference>
<dbReference type="RefSeq" id="XP_001874892.1">
    <property type="nucleotide sequence ID" value="XM_001874857.1"/>
</dbReference>
<organism evidence="10">
    <name type="scientific">Laccaria bicolor (strain S238N-H82 / ATCC MYA-4686)</name>
    <name type="common">Bicoloured deceiver</name>
    <name type="synonym">Laccaria laccata var. bicolor</name>
    <dbReference type="NCBI Taxonomy" id="486041"/>
    <lineage>
        <taxon>Eukaryota</taxon>
        <taxon>Fungi</taxon>
        <taxon>Dikarya</taxon>
        <taxon>Basidiomycota</taxon>
        <taxon>Agaricomycotina</taxon>
        <taxon>Agaricomycetes</taxon>
        <taxon>Agaricomycetidae</taxon>
        <taxon>Agaricales</taxon>
        <taxon>Agaricineae</taxon>
        <taxon>Hydnangiaceae</taxon>
        <taxon>Laccaria</taxon>
    </lineage>
</organism>
<comment type="catalytic activity">
    <reaction evidence="6">
        <text>L-histidine(out) + L-arginine(in) = L-histidine(in) + L-arginine(out)</text>
        <dbReference type="Rhea" id="RHEA:71063"/>
        <dbReference type="ChEBI" id="CHEBI:32682"/>
        <dbReference type="ChEBI" id="CHEBI:57595"/>
    </reaction>
</comment>
<dbReference type="GeneID" id="6071100"/>
<feature type="compositionally biased region" description="Basic and acidic residues" evidence="7">
    <location>
        <begin position="239"/>
        <end position="251"/>
    </location>
</feature>
<keyword evidence="3 8" id="KW-1133">Transmembrane helix</keyword>
<keyword evidence="10" id="KW-1185">Reference proteome</keyword>
<evidence type="ECO:0000256" key="8">
    <source>
        <dbReference type="SAM" id="Phobius"/>
    </source>
</evidence>
<dbReference type="GO" id="GO:0015174">
    <property type="term" value="F:basic amino acid transmembrane transporter activity"/>
    <property type="evidence" value="ECO:0007669"/>
    <property type="project" value="TreeGrafter"/>
</dbReference>
<dbReference type="SMART" id="SM00679">
    <property type="entry name" value="CTNS"/>
    <property type="match status" value="2"/>
</dbReference>
<dbReference type="InterPro" id="IPR051415">
    <property type="entry name" value="LAAT-1"/>
</dbReference>
<feature type="transmembrane region" description="Helical" evidence="8">
    <location>
        <begin position="275"/>
        <end position="293"/>
    </location>
</feature>
<feature type="region of interest" description="Disordered" evidence="7">
    <location>
        <begin position="237"/>
        <end position="271"/>
    </location>
</feature>
<evidence type="ECO:0000256" key="4">
    <source>
        <dbReference type="ARBA" id="ARBA00023136"/>
    </source>
</evidence>
<dbReference type="Pfam" id="PF04193">
    <property type="entry name" value="PQ-loop"/>
    <property type="match status" value="2"/>
</dbReference>
<evidence type="ECO:0000256" key="3">
    <source>
        <dbReference type="ARBA" id="ARBA00022989"/>
    </source>
</evidence>
<dbReference type="EMBL" id="DS547092">
    <property type="protein sequence ID" value="EDR14333.1"/>
    <property type="molecule type" value="Genomic_DNA"/>
</dbReference>
<evidence type="ECO:0000256" key="2">
    <source>
        <dbReference type="ARBA" id="ARBA00022692"/>
    </source>
</evidence>
<dbReference type="Gene3D" id="1.20.1280.290">
    <property type="match status" value="2"/>
</dbReference>
<keyword evidence="2 8" id="KW-0812">Transmembrane</keyword>
<dbReference type="OrthoDB" id="8048523at2759"/>
<evidence type="ECO:0000256" key="7">
    <source>
        <dbReference type="SAM" id="MobiDB-lite"/>
    </source>
</evidence>
<feature type="region of interest" description="Disordered" evidence="7">
    <location>
        <begin position="142"/>
        <end position="173"/>
    </location>
</feature>
<feature type="transmembrane region" description="Helical" evidence="8">
    <location>
        <begin position="70"/>
        <end position="88"/>
    </location>
</feature>
<dbReference type="InterPro" id="IPR006603">
    <property type="entry name" value="PQ-loop_rpt"/>
</dbReference>
<evidence type="ECO:0000313" key="10">
    <source>
        <dbReference type="Proteomes" id="UP000001194"/>
    </source>
</evidence>
<feature type="transmembrane region" description="Helical" evidence="8">
    <location>
        <begin position="445"/>
        <end position="466"/>
    </location>
</feature>
<comment type="subcellular location">
    <subcellularLocation>
        <location evidence="1">Membrane</location>
        <topology evidence="1">Multi-pass membrane protein</topology>
    </subcellularLocation>
</comment>
<dbReference type="PANTHER" id="PTHR16201:SF34">
    <property type="entry name" value="LYSOSOMAL AMINO ACID TRANSPORTER 1"/>
    <property type="match status" value="1"/>
</dbReference>
<feature type="transmembrane region" description="Helical" evidence="8">
    <location>
        <begin position="406"/>
        <end position="425"/>
    </location>
</feature>
<dbReference type="PANTHER" id="PTHR16201">
    <property type="entry name" value="SEVEN TRANSMEMBRANE PROTEIN 1-RELATED"/>
    <property type="match status" value="1"/>
</dbReference>
<dbReference type="KEGG" id="lbc:LACBIDRAFT_306061"/>
<accession>B0CSM4</accession>
<name>B0CSM4_LACBS</name>
<feature type="transmembrane region" description="Helical" evidence="8">
    <location>
        <begin position="370"/>
        <end position="386"/>
    </location>
</feature>
<comment type="similarity">
    <text evidence="5">Belongs to the laat-1 family.</text>
</comment>
<proteinExistence type="inferred from homology"/>
<evidence type="ECO:0000256" key="5">
    <source>
        <dbReference type="ARBA" id="ARBA00038039"/>
    </source>
</evidence>
<sequence length="519" mass="57160">MADPFTLSDVMGYVSIACWLGAQFPQVLENIRRQSCEGLALPFLANWLLGDISNLVGCILTHQLPFQTWLATYFVFVDCTLVAQYFYYARPPKLTQPSLSHLRATASPAALRRMSLDRGTSRYRTLSAVAANVAAAAALAAQQDHHADRKRVSTRHTHYGTESSHEGASSLTRAPVNEEDDEDAFAAMADSFHSEGGWNIGRKRVSWSIERQGVPGQQHAGLPTAASPAVLQFLSETDSLSRGRSMERDLEADNQEEESTPTTSQRRSSRASRKGATVIFLGVWSLFGIFTLAGSKPGVPWVSTTKIGRVISPRDSIPKAVSITGISDSPSIPTHVYETSDSAVDLLSIPFLDEAPHNEPYPGAPSPERVLGRIFAWMCTTLYLTSRLPQIWKNFVRKSVEGLSMYLFVFAFLGNTFYVASILFSPKTFLPPPESTAFLRESIPYLLGSAGTLMFDVTIVMQSFIYRPRSRRHILTHSRLTEEETGLLSEDTLLAHPSGSDSAASIMNRGRTSRTRTTA</sequence>
<keyword evidence="4 8" id="KW-0472">Membrane</keyword>
<gene>
    <name evidence="9" type="ORF">LACBIDRAFT_306061</name>
</gene>
<evidence type="ECO:0000256" key="6">
    <source>
        <dbReference type="ARBA" id="ARBA00050768"/>
    </source>
</evidence>
<dbReference type="GO" id="GO:0034488">
    <property type="term" value="P:basic amino acid transmembrane export from vacuole"/>
    <property type="evidence" value="ECO:0007669"/>
    <property type="project" value="TreeGrafter"/>
</dbReference>
<dbReference type="HOGENOM" id="CLU_019699_6_0_1"/>
<evidence type="ECO:0000313" key="9">
    <source>
        <dbReference type="EMBL" id="EDR14333.1"/>
    </source>
</evidence>
<feature type="compositionally biased region" description="Polar residues" evidence="7">
    <location>
        <begin position="160"/>
        <end position="172"/>
    </location>
</feature>
<feature type="region of interest" description="Disordered" evidence="7">
    <location>
        <begin position="494"/>
        <end position="519"/>
    </location>
</feature>
<reference evidence="9 10" key="1">
    <citation type="journal article" date="2008" name="Nature">
        <title>The genome of Laccaria bicolor provides insights into mycorrhizal symbiosis.</title>
        <authorList>
            <person name="Martin F."/>
            <person name="Aerts A."/>
            <person name="Ahren D."/>
            <person name="Brun A."/>
            <person name="Danchin E.G.J."/>
            <person name="Duchaussoy F."/>
            <person name="Gibon J."/>
            <person name="Kohler A."/>
            <person name="Lindquist E."/>
            <person name="Pereda V."/>
            <person name="Salamov A."/>
            <person name="Shapiro H.J."/>
            <person name="Wuyts J."/>
            <person name="Blaudez D."/>
            <person name="Buee M."/>
            <person name="Brokstein P."/>
            <person name="Canbaeck B."/>
            <person name="Cohen D."/>
            <person name="Courty P.E."/>
            <person name="Coutinho P.M."/>
            <person name="Delaruelle C."/>
            <person name="Detter J.C."/>
            <person name="Deveau A."/>
            <person name="DiFazio S."/>
            <person name="Duplessis S."/>
            <person name="Fraissinet-Tachet L."/>
            <person name="Lucic E."/>
            <person name="Frey-Klett P."/>
            <person name="Fourrey C."/>
            <person name="Feussner I."/>
            <person name="Gay G."/>
            <person name="Grimwood J."/>
            <person name="Hoegger P.J."/>
            <person name="Jain P."/>
            <person name="Kilaru S."/>
            <person name="Labbe J."/>
            <person name="Lin Y.C."/>
            <person name="Legue V."/>
            <person name="Le Tacon F."/>
            <person name="Marmeisse R."/>
            <person name="Melayah D."/>
            <person name="Montanini B."/>
            <person name="Muratet M."/>
            <person name="Nehls U."/>
            <person name="Niculita-Hirzel H."/>
            <person name="Oudot-Le Secq M.P."/>
            <person name="Peter M."/>
            <person name="Quesneville H."/>
            <person name="Rajashekar B."/>
            <person name="Reich M."/>
            <person name="Rouhier N."/>
            <person name="Schmutz J."/>
            <person name="Yin T."/>
            <person name="Chalot M."/>
            <person name="Henrissat B."/>
            <person name="Kuees U."/>
            <person name="Lucas S."/>
            <person name="Van de Peer Y."/>
            <person name="Podila G.K."/>
            <person name="Polle A."/>
            <person name="Pukkila P.J."/>
            <person name="Richardson P.M."/>
            <person name="Rouze P."/>
            <person name="Sanders I.R."/>
            <person name="Stajich J.E."/>
            <person name="Tunlid A."/>
            <person name="Tuskan G."/>
            <person name="Grigoriev I.V."/>
        </authorList>
    </citation>
    <scope>NUCLEOTIDE SEQUENCE [LARGE SCALE GENOMIC DNA]</scope>
    <source>
        <strain evidence="10">S238N-H82 / ATCC MYA-4686</strain>
    </source>
</reference>
<dbReference type="InParanoid" id="B0CSM4"/>
<dbReference type="FunFam" id="1.20.1280.290:FF:000009">
    <property type="entry name" value="PQ loop repeat family protein"/>
    <property type="match status" value="1"/>
</dbReference>
<evidence type="ECO:0000256" key="1">
    <source>
        <dbReference type="ARBA" id="ARBA00004141"/>
    </source>
</evidence>
<dbReference type="GO" id="GO:0000329">
    <property type="term" value="C:fungal-type vacuole membrane"/>
    <property type="evidence" value="ECO:0007669"/>
    <property type="project" value="TreeGrafter"/>
</dbReference>
<protein>
    <submittedName>
        <fullName evidence="9">Predicted protein</fullName>
    </submittedName>
</protein>